<proteinExistence type="predicted"/>
<gene>
    <name evidence="1" type="ORF">NEH16_01745</name>
</gene>
<dbReference type="RefSeq" id="WP_265538616.1">
    <property type="nucleotide sequence ID" value="NZ_CP098740.1"/>
</dbReference>
<sequence length="54" mass="5341">MSPGPGDADAPPVDRVETAVCTVPTDAHEGDGTLAWAGTSVRLAVPAPTEGEAP</sequence>
<organism evidence="1 2">
    <name type="scientific">Streptomyces drozdowiczii</name>
    <dbReference type="NCBI Taxonomy" id="202862"/>
    <lineage>
        <taxon>Bacteria</taxon>
        <taxon>Bacillati</taxon>
        <taxon>Actinomycetota</taxon>
        <taxon>Actinomycetes</taxon>
        <taxon>Kitasatosporales</taxon>
        <taxon>Streptomycetaceae</taxon>
        <taxon>Streptomyces</taxon>
    </lineage>
</organism>
<dbReference type="Proteomes" id="UP001164963">
    <property type="component" value="Chromosome"/>
</dbReference>
<protein>
    <submittedName>
        <fullName evidence="1">Uncharacterized protein</fullName>
    </submittedName>
</protein>
<reference evidence="1" key="1">
    <citation type="journal article" date="2022" name="Front. Microbiol.">
        <title>Mirubactin C rescues the lethal effect of cell wall biosynthesis mutations in Bacillus subtilis.</title>
        <authorList>
            <person name="Kepplinger B."/>
            <person name="Wen X."/>
            <person name="Tyler A.R."/>
            <person name="Kim B.Y."/>
            <person name="Brown J."/>
            <person name="Banks P."/>
            <person name="Dashti Y."/>
            <person name="Mackenzie E.S."/>
            <person name="Wills C."/>
            <person name="Kawai Y."/>
            <person name="Waldron K.J."/>
            <person name="Allenby N.E.E."/>
            <person name="Wu L.J."/>
            <person name="Hall M.J."/>
            <person name="Errington J."/>
        </authorList>
    </citation>
    <scope>NUCLEOTIDE SEQUENCE</scope>
    <source>
        <strain evidence="1">MDA8-470</strain>
    </source>
</reference>
<dbReference type="EMBL" id="CP098740">
    <property type="protein sequence ID" value="UZK53013.1"/>
    <property type="molecule type" value="Genomic_DNA"/>
</dbReference>
<keyword evidence="2" id="KW-1185">Reference proteome</keyword>
<name>A0ABY6PLB8_9ACTN</name>
<evidence type="ECO:0000313" key="2">
    <source>
        <dbReference type="Proteomes" id="UP001164963"/>
    </source>
</evidence>
<accession>A0ABY6PLB8</accession>
<evidence type="ECO:0000313" key="1">
    <source>
        <dbReference type="EMBL" id="UZK53013.1"/>
    </source>
</evidence>